<sequence>MQHSFNQGPSICVQIECKDSILSKVTLTKSSYFACCISKECDLDTEQTIIKWLAQYSYRKDPSPLSFNLPKLPLFYQKVLIHLQNLPFAQLVTYGNLASTIGHPKAARAVGSACKSNPFPLFIPCHRVVAAHNIGGFAYDLSIKQALLQFEMDLIL</sequence>
<dbReference type="EMBL" id="CP075587">
    <property type="protein sequence ID" value="QYF48373.1"/>
    <property type="molecule type" value="Genomic_DNA"/>
</dbReference>
<dbReference type="SUPFAM" id="SSF46767">
    <property type="entry name" value="Methylated DNA-protein cysteine methyltransferase, C-terminal domain"/>
    <property type="match status" value="1"/>
</dbReference>
<proteinExistence type="predicted"/>
<keyword evidence="9" id="KW-1185">Reference proteome</keyword>
<dbReference type="EC" id="2.1.1.63" evidence="8"/>
<evidence type="ECO:0000256" key="2">
    <source>
        <dbReference type="ARBA" id="ARBA00022603"/>
    </source>
</evidence>
<organism evidence="8 9">
    <name type="scientific">Candidatus Rhabdochlamydia oedothoracis</name>
    <dbReference type="NCBI Taxonomy" id="2720720"/>
    <lineage>
        <taxon>Bacteria</taxon>
        <taxon>Pseudomonadati</taxon>
        <taxon>Chlamydiota</taxon>
        <taxon>Chlamydiia</taxon>
        <taxon>Parachlamydiales</taxon>
        <taxon>Candidatus Rhabdochlamydiaceae</taxon>
        <taxon>Candidatus Rhabdochlamydia</taxon>
    </lineage>
</organism>
<dbReference type="InterPro" id="IPR014048">
    <property type="entry name" value="MethylDNA_cys_MeTrfase_DNA-bd"/>
</dbReference>
<evidence type="ECO:0000313" key="9">
    <source>
        <dbReference type="Proteomes" id="UP000826014"/>
    </source>
</evidence>
<evidence type="ECO:0000256" key="3">
    <source>
        <dbReference type="ARBA" id="ARBA00022679"/>
    </source>
</evidence>
<dbReference type="NCBIfam" id="TIGR00589">
    <property type="entry name" value="ogt"/>
    <property type="match status" value="1"/>
</dbReference>
<dbReference type="CDD" id="cd06445">
    <property type="entry name" value="ATase"/>
    <property type="match status" value="1"/>
</dbReference>
<dbReference type="PANTHER" id="PTHR10815">
    <property type="entry name" value="METHYLATED-DNA--PROTEIN-CYSTEINE METHYLTRANSFERASE"/>
    <property type="match status" value="1"/>
</dbReference>
<accession>A0ABX8UZH7</accession>
<name>A0ABX8UZH7_9BACT</name>
<evidence type="ECO:0000256" key="4">
    <source>
        <dbReference type="ARBA" id="ARBA00022763"/>
    </source>
</evidence>
<reference evidence="8 9" key="1">
    <citation type="journal article" date="2022" name="bioRxiv">
        <title>Ecology and evolution of chlamydial symbionts of arthropods.</title>
        <authorList>
            <person name="Halter T."/>
            <person name="Koestlbacher S."/>
            <person name="Collingro A."/>
            <person name="Sixt B.S."/>
            <person name="Toenshoff E.R."/>
            <person name="Hendrickx F."/>
            <person name="Kostanjsek R."/>
            <person name="Horn M."/>
        </authorList>
    </citation>
    <scope>NUCLEOTIDE SEQUENCE [LARGE SCALE GENOMIC DNA]</scope>
    <source>
        <strain evidence="8">W744xW776</strain>
    </source>
</reference>
<evidence type="ECO:0000256" key="1">
    <source>
        <dbReference type="ARBA" id="ARBA00001286"/>
    </source>
</evidence>
<comment type="catalytic activity">
    <reaction evidence="6">
        <text>a 6-O-methyl-2'-deoxyguanosine in DNA + L-cysteinyl-[protein] = S-methyl-L-cysteinyl-[protein] + a 2'-deoxyguanosine in DNA</text>
        <dbReference type="Rhea" id="RHEA:24000"/>
        <dbReference type="Rhea" id="RHEA-COMP:10131"/>
        <dbReference type="Rhea" id="RHEA-COMP:10132"/>
        <dbReference type="Rhea" id="RHEA-COMP:11367"/>
        <dbReference type="Rhea" id="RHEA-COMP:11368"/>
        <dbReference type="ChEBI" id="CHEBI:29950"/>
        <dbReference type="ChEBI" id="CHEBI:82612"/>
        <dbReference type="ChEBI" id="CHEBI:85445"/>
        <dbReference type="ChEBI" id="CHEBI:85448"/>
        <dbReference type="EC" id="2.1.1.63"/>
    </reaction>
</comment>
<keyword evidence="2 8" id="KW-0489">Methyltransferase</keyword>
<evidence type="ECO:0000256" key="6">
    <source>
        <dbReference type="ARBA" id="ARBA00049348"/>
    </source>
</evidence>
<feature type="domain" description="Methylated-DNA-[protein]-cysteine S-methyltransferase DNA binding" evidence="7">
    <location>
        <begin position="75"/>
        <end position="151"/>
    </location>
</feature>
<dbReference type="RefSeq" id="WP_215217426.1">
    <property type="nucleotide sequence ID" value="NZ_CP075587.1"/>
</dbReference>
<dbReference type="InterPro" id="IPR001497">
    <property type="entry name" value="MethylDNA_cys_MeTrfase_AS"/>
</dbReference>
<comment type="catalytic activity">
    <reaction evidence="1">
        <text>a 4-O-methyl-thymidine in DNA + L-cysteinyl-[protein] = a thymidine in DNA + S-methyl-L-cysteinyl-[protein]</text>
        <dbReference type="Rhea" id="RHEA:53428"/>
        <dbReference type="Rhea" id="RHEA-COMP:10131"/>
        <dbReference type="Rhea" id="RHEA-COMP:10132"/>
        <dbReference type="Rhea" id="RHEA-COMP:13555"/>
        <dbReference type="Rhea" id="RHEA-COMP:13556"/>
        <dbReference type="ChEBI" id="CHEBI:29950"/>
        <dbReference type="ChEBI" id="CHEBI:82612"/>
        <dbReference type="ChEBI" id="CHEBI:137386"/>
        <dbReference type="ChEBI" id="CHEBI:137387"/>
        <dbReference type="EC" id="2.1.1.63"/>
    </reaction>
</comment>
<keyword evidence="5" id="KW-0234">DNA repair</keyword>
<dbReference type="PROSITE" id="PS00374">
    <property type="entry name" value="MGMT"/>
    <property type="match status" value="1"/>
</dbReference>
<keyword evidence="4" id="KW-0227">DNA damage</keyword>
<dbReference type="Gene3D" id="1.10.10.10">
    <property type="entry name" value="Winged helix-like DNA-binding domain superfamily/Winged helix DNA-binding domain"/>
    <property type="match status" value="1"/>
</dbReference>
<dbReference type="GO" id="GO:0003908">
    <property type="term" value="F:methylated-DNA-[protein]-cysteine S-methyltransferase activity"/>
    <property type="evidence" value="ECO:0007669"/>
    <property type="project" value="UniProtKB-EC"/>
</dbReference>
<keyword evidence="3 8" id="KW-0808">Transferase</keyword>
<protein>
    <submittedName>
        <fullName evidence="8">Methylated-DNA--protein-cysteine methyltransferase</fullName>
        <ecNumber evidence="8">2.1.1.63</ecNumber>
    </submittedName>
</protein>
<dbReference type="InterPro" id="IPR036388">
    <property type="entry name" value="WH-like_DNA-bd_sf"/>
</dbReference>
<gene>
    <name evidence="8" type="ORF">RHABOEDO_000520</name>
</gene>
<dbReference type="Pfam" id="PF01035">
    <property type="entry name" value="DNA_binding_1"/>
    <property type="match status" value="1"/>
</dbReference>
<dbReference type="GO" id="GO:0032259">
    <property type="term" value="P:methylation"/>
    <property type="evidence" value="ECO:0007669"/>
    <property type="project" value="UniProtKB-KW"/>
</dbReference>
<dbReference type="Proteomes" id="UP000826014">
    <property type="component" value="Chromosome"/>
</dbReference>
<dbReference type="InterPro" id="IPR036217">
    <property type="entry name" value="MethylDNA_cys_MeTrfase_DNAb"/>
</dbReference>
<evidence type="ECO:0000259" key="7">
    <source>
        <dbReference type="Pfam" id="PF01035"/>
    </source>
</evidence>
<evidence type="ECO:0000313" key="8">
    <source>
        <dbReference type="EMBL" id="QYF48373.1"/>
    </source>
</evidence>
<dbReference type="PANTHER" id="PTHR10815:SF13">
    <property type="entry name" value="METHYLATED-DNA--PROTEIN-CYSTEINE METHYLTRANSFERASE"/>
    <property type="match status" value="1"/>
</dbReference>
<evidence type="ECO:0000256" key="5">
    <source>
        <dbReference type="ARBA" id="ARBA00023204"/>
    </source>
</evidence>